<dbReference type="SMART" id="SM00339">
    <property type="entry name" value="FH"/>
    <property type="match status" value="1"/>
</dbReference>
<keyword evidence="3" id="KW-0805">Transcription regulation</keyword>
<feature type="domain" description="Fork-head" evidence="14">
    <location>
        <begin position="310"/>
        <end position="386"/>
    </location>
</feature>
<accession>A0A6F9DCD2</accession>
<dbReference type="InterPro" id="IPR018122">
    <property type="entry name" value="TF_fork_head_CS_1"/>
</dbReference>
<protein>
    <recommendedName>
        <fullName evidence="11">Forkhead box protein M1</fullName>
    </recommendedName>
</protein>
<feature type="region of interest" description="Disordered" evidence="13">
    <location>
        <begin position="687"/>
        <end position="706"/>
    </location>
</feature>
<reference evidence="15" key="1">
    <citation type="submission" date="2020-04" db="EMBL/GenBank/DDBJ databases">
        <authorList>
            <person name="Neveu A P."/>
        </authorList>
    </citation>
    <scope>NUCLEOTIDE SEQUENCE</scope>
    <source>
        <tissue evidence="15">Whole embryo</tissue>
    </source>
</reference>
<gene>
    <name evidence="15" type="primary">Foxm</name>
</gene>
<dbReference type="PRINTS" id="PR00053">
    <property type="entry name" value="FORKHEAD"/>
</dbReference>
<keyword evidence="5" id="KW-0010">Activator</keyword>
<dbReference type="PANTHER" id="PTHR46878">
    <property type="entry name" value="FORKHEAD BOX PROTEIN M1"/>
    <property type="match status" value="1"/>
</dbReference>
<evidence type="ECO:0000256" key="12">
    <source>
        <dbReference type="PROSITE-ProRule" id="PRU00089"/>
    </source>
</evidence>
<dbReference type="GO" id="GO:0000086">
    <property type="term" value="P:G2/M transition of mitotic cell cycle"/>
    <property type="evidence" value="ECO:0007669"/>
    <property type="project" value="InterPro"/>
</dbReference>
<feature type="region of interest" description="Disordered" evidence="13">
    <location>
        <begin position="565"/>
        <end position="587"/>
    </location>
</feature>
<keyword evidence="7" id="KW-0234">DNA repair</keyword>
<evidence type="ECO:0000256" key="10">
    <source>
        <dbReference type="ARBA" id="ARBA00053415"/>
    </source>
</evidence>
<evidence type="ECO:0000256" key="1">
    <source>
        <dbReference type="ARBA" id="ARBA00004123"/>
    </source>
</evidence>
<sequence>MENEDPVIARAREKMMESSNANQKLKGVVALSKAKVKSHRPIILLRRNSCGNLQPQSTHVIKKPKKIPRLKSLSEIELKPKLAPKVQSPKVKVEKVADFSNFASIEPTVPVLTTPVNQTNVKIEPTQTWSTGGNYFPNPINQQTEMCIPSPSQDTQFYPGNVQSQTIGTQFIKQDIPDFQNNSIHTQGQFPQQMINQPGMTYGPGDPNINQNGQFMFMNMNQPCGVQGQFSGGAPYPTNYLPQSGDCFPQAQPLQYFNPNHPMHVTTNFGPSPIDDSLTNITWLGRMGVNNFMPVPLERERKYERDRRGRPPYSYMALIQFAINSSGTGRMTLRQIYQWIEERFPYFKNAKPGWKNSIRHNLSLHDIFVREVATGSKASYWTLRADLNMRPLTLDSLRGGTQHAFQDCSSKPAQQMWPMQHVPTGQKPILPRLPQCSRPYVLLPVPLANDSAIMSPQTPNMESSASHTDVDSISFSHDVTSTSASFFTDSGFHSDISHSTPSGTMQNISTPGLTESSTVVKVHLGKDVSPMLSQANISCKTGSQKKSRKEPLQTLNDSLNSSLHFVKESSESDSPSPSPQRRRSLSPSGAQFLLCKKLHKQNAKNLVASKPPSFGLSEETFSEILNDLGSPFKDFLSQNKSSPKVSTARKRRRSWGSPESSYVSGVGIRCVNETTPVSQQIRRVKSEAGDLTRAMTSSTTSHLPTSTPLCKEKWKKSLKYRACESIENQENICPRENGCRNTSREAWIGNENVPLRTPSPIPTASRSDDLQTDFLQDIMGTVFKTPERPSYPTRHFTGLSPAGRIPFADVTSRHVDSSEQAGSSNHFINTPVKVEALDSSFSKLLDLSGGSGSFSRINTHFSDIADLNLSWSSLTQL</sequence>
<comment type="subcellular location">
    <subcellularLocation>
        <location evidence="1 12">Nucleus</location>
    </subcellularLocation>
</comment>
<dbReference type="InterPro" id="IPR036388">
    <property type="entry name" value="WH-like_DNA-bd_sf"/>
</dbReference>
<dbReference type="PANTHER" id="PTHR46878:SF1">
    <property type="entry name" value="FORKHEAD BOX PROTEIN M1"/>
    <property type="match status" value="1"/>
</dbReference>
<dbReference type="GO" id="GO:0006281">
    <property type="term" value="P:DNA repair"/>
    <property type="evidence" value="ECO:0007669"/>
    <property type="project" value="UniProtKB-KW"/>
</dbReference>
<evidence type="ECO:0000256" key="6">
    <source>
        <dbReference type="ARBA" id="ARBA00023163"/>
    </source>
</evidence>
<dbReference type="SUPFAM" id="SSF46785">
    <property type="entry name" value="Winged helix' DNA-binding domain"/>
    <property type="match status" value="1"/>
</dbReference>
<evidence type="ECO:0000256" key="3">
    <source>
        <dbReference type="ARBA" id="ARBA00023015"/>
    </source>
</evidence>
<proteinExistence type="evidence at transcript level"/>
<dbReference type="InterPro" id="IPR042839">
    <property type="entry name" value="FOXM1"/>
</dbReference>
<dbReference type="PROSITE" id="PS50039">
    <property type="entry name" value="FORK_HEAD_3"/>
    <property type="match status" value="1"/>
</dbReference>
<evidence type="ECO:0000256" key="13">
    <source>
        <dbReference type="SAM" id="MobiDB-lite"/>
    </source>
</evidence>
<dbReference type="InterPro" id="IPR001766">
    <property type="entry name" value="Fork_head_dom"/>
</dbReference>
<dbReference type="GO" id="GO:0005634">
    <property type="term" value="C:nucleus"/>
    <property type="evidence" value="ECO:0007669"/>
    <property type="project" value="UniProtKB-SubCell"/>
</dbReference>
<comment type="function">
    <text evidence="10">Transcription factor regulating the expression of cell cycle genes essential for DNA replication and mitosis. Plays a role in the control of cell proliferation. Also plays a role in DNA break repair, participating in the DNA damage checkpoint response. Promotes transcription of PHB2.</text>
</comment>
<dbReference type="Pfam" id="PF00250">
    <property type="entry name" value="Forkhead"/>
    <property type="match status" value="1"/>
</dbReference>
<dbReference type="PROSITE" id="PS00657">
    <property type="entry name" value="FORK_HEAD_1"/>
    <property type="match status" value="1"/>
</dbReference>
<name>A0A6F9DCD2_9ASCI</name>
<feature type="region of interest" description="Disordered" evidence="13">
    <location>
        <begin position="638"/>
        <end position="658"/>
    </location>
</feature>
<feature type="compositionally biased region" description="Low complexity" evidence="13">
    <location>
        <begin position="696"/>
        <end position="706"/>
    </location>
</feature>
<dbReference type="GO" id="GO:0003700">
    <property type="term" value="F:DNA-binding transcription factor activity"/>
    <property type="evidence" value="ECO:0007669"/>
    <property type="project" value="InterPro"/>
</dbReference>
<evidence type="ECO:0000259" key="14">
    <source>
        <dbReference type="PROSITE" id="PS50039"/>
    </source>
</evidence>
<organism evidence="15">
    <name type="scientific">Phallusia mammillata</name>
    <dbReference type="NCBI Taxonomy" id="59560"/>
    <lineage>
        <taxon>Eukaryota</taxon>
        <taxon>Metazoa</taxon>
        <taxon>Chordata</taxon>
        <taxon>Tunicata</taxon>
        <taxon>Ascidiacea</taxon>
        <taxon>Phlebobranchia</taxon>
        <taxon>Ascidiidae</taxon>
        <taxon>Phallusia</taxon>
    </lineage>
</organism>
<evidence type="ECO:0000256" key="11">
    <source>
        <dbReference type="ARBA" id="ARBA00072725"/>
    </source>
</evidence>
<keyword evidence="2" id="KW-0227">DNA damage</keyword>
<evidence type="ECO:0000256" key="9">
    <source>
        <dbReference type="ARBA" id="ARBA00023306"/>
    </source>
</evidence>
<evidence type="ECO:0000256" key="4">
    <source>
        <dbReference type="ARBA" id="ARBA00023125"/>
    </source>
</evidence>
<dbReference type="InterPro" id="IPR047516">
    <property type="entry name" value="FH_FOXM1"/>
</dbReference>
<evidence type="ECO:0000256" key="5">
    <source>
        <dbReference type="ARBA" id="ARBA00023159"/>
    </source>
</evidence>
<dbReference type="InterPro" id="IPR036390">
    <property type="entry name" value="WH_DNA-bd_sf"/>
</dbReference>
<dbReference type="Gene3D" id="1.10.10.10">
    <property type="entry name" value="Winged helix-like DNA-binding domain superfamily/Winged helix DNA-binding domain"/>
    <property type="match status" value="1"/>
</dbReference>
<keyword evidence="6" id="KW-0804">Transcription</keyword>
<dbReference type="InterPro" id="IPR030456">
    <property type="entry name" value="TF_fork_head_CS_2"/>
</dbReference>
<dbReference type="PROSITE" id="PS00658">
    <property type="entry name" value="FORK_HEAD_2"/>
    <property type="match status" value="1"/>
</dbReference>
<keyword evidence="9" id="KW-0131">Cell cycle</keyword>
<keyword evidence="4 12" id="KW-0238">DNA-binding</keyword>
<evidence type="ECO:0000256" key="2">
    <source>
        <dbReference type="ARBA" id="ARBA00022763"/>
    </source>
</evidence>
<evidence type="ECO:0000256" key="7">
    <source>
        <dbReference type="ARBA" id="ARBA00023204"/>
    </source>
</evidence>
<evidence type="ECO:0000256" key="8">
    <source>
        <dbReference type="ARBA" id="ARBA00023242"/>
    </source>
</evidence>
<dbReference type="FunFam" id="1.10.10.10:FF:000245">
    <property type="entry name" value="forkhead box protein M1 isoform X2"/>
    <property type="match status" value="1"/>
</dbReference>
<keyword evidence="8 12" id="KW-0539">Nucleus</keyword>
<feature type="DNA-binding region" description="Fork-head" evidence="12">
    <location>
        <begin position="310"/>
        <end position="386"/>
    </location>
</feature>
<dbReference type="GO" id="GO:0043565">
    <property type="term" value="F:sequence-specific DNA binding"/>
    <property type="evidence" value="ECO:0007669"/>
    <property type="project" value="InterPro"/>
</dbReference>
<dbReference type="CDD" id="cd20029">
    <property type="entry name" value="FH_FOXM"/>
    <property type="match status" value="1"/>
</dbReference>
<dbReference type="AlphaFoldDB" id="A0A6F9DCD2"/>
<dbReference type="EMBL" id="LR785252">
    <property type="protein sequence ID" value="CAB3246927.1"/>
    <property type="molecule type" value="mRNA"/>
</dbReference>
<evidence type="ECO:0000313" key="15">
    <source>
        <dbReference type="EMBL" id="CAB3246927.1"/>
    </source>
</evidence>